<evidence type="ECO:0000313" key="3">
    <source>
        <dbReference type="EMBL" id="MDT0319105.1"/>
    </source>
</evidence>
<dbReference type="PROSITE" id="PS51704">
    <property type="entry name" value="GP_PDE"/>
    <property type="match status" value="1"/>
</dbReference>
<keyword evidence="4" id="KW-1185">Reference proteome</keyword>
<feature type="signal peptide" evidence="1">
    <location>
        <begin position="1"/>
        <end position="32"/>
    </location>
</feature>
<feature type="chain" id="PRO_5046471503" evidence="1">
    <location>
        <begin position="33"/>
        <end position="325"/>
    </location>
</feature>
<dbReference type="SUPFAM" id="SSF51695">
    <property type="entry name" value="PLC-like phosphodiesterases"/>
    <property type="match status" value="1"/>
</dbReference>
<reference evidence="4" key="1">
    <citation type="submission" date="2023-07" db="EMBL/GenBank/DDBJ databases">
        <title>30 novel species of actinomycetes from the DSMZ collection.</title>
        <authorList>
            <person name="Nouioui I."/>
        </authorList>
    </citation>
    <scope>NUCLEOTIDE SEQUENCE [LARGE SCALE GENOMIC DNA]</scope>
    <source>
        <strain evidence="4">DSM 44918</strain>
    </source>
</reference>
<dbReference type="Pfam" id="PF03009">
    <property type="entry name" value="GDPD"/>
    <property type="match status" value="1"/>
</dbReference>
<comment type="caution">
    <text evidence="3">The sequence shown here is derived from an EMBL/GenBank/DDBJ whole genome shotgun (WGS) entry which is preliminary data.</text>
</comment>
<dbReference type="PANTHER" id="PTHR46211:SF1">
    <property type="entry name" value="GLYCEROPHOSPHODIESTER PHOSPHODIESTERASE, CYTOPLASMIC"/>
    <property type="match status" value="1"/>
</dbReference>
<gene>
    <name evidence="3" type="ORF">RNC47_12235</name>
</gene>
<accession>A0ABU2LND6</accession>
<dbReference type="RefSeq" id="WP_311598178.1">
    <property type="nucleotide sequence ID" value="NZ_JAVREM010000011.1"/>
</dbReference>
<organism evidence="3 4">
    <name type="scientific">Streptomyces millisiae</name>
    <dbReference type="NCBI Taxonomy" id="3075542"/>
    <lineage>
        <taxon>Bacteria</taxon>
        <taxon>Bacillati</taxon>
        <taxon>Actinomycetota</taxon>
        <taxon>Actinomycetes</taxon>
        <taxon>Kitasatosporales</taxon>
        <taxon>Streptomycetaceae</taxon>
        <taxon>Streptomyces</taxon>
    </lineage>
</organism>
<dbReference type="Gene3D" id="3.20.20.190">
    <property type="entry name" value="Phosphatidylinositol (PI) phosphodiesterase"/>
    <property type="match status" value="1"/>
</dbReference>
<evidence type="ECO:0000313" key="4">
    <source>
        <dbReference type="Proteomes" id="UP001183420"/>
    </source>
</evidence>
<dbReference type="InterPro" id="IPR030395">
    <property type="entry name" value="GP_PDE_dom"/>
</dbReference>
<proteinExistence type="predicted"/>
<dbReference type="EMBL" id="JAVREM010000011">
    <property type="protein sequence ID" value="MDT0319105.1"/>
    <property type="molecule type" value="Genomic_DNA"/>
</dbReference>
<evidence type="ECO:0000259" key="2">
    <source>
        <dbReference type="PROSITE" id="PS51704"/>
    </source>
</evidence>
<dbReference type="InterPro" id="IPR017946">
    <property type="entry name" value="PLC-like_Pdiesterase_TIM-brl"/>
</dbReference>
<sequence>MPKLRKPTPKGRISVLVTVGALALLVPGGALAVSASSLAAESPESVPATEASAASAAVVAEGAAADHERGPRLVAHRGASGYAPENTLAAADVAHELDTEWVETDVQQTADGELVLLHDTTLSRTTDVEEVFPDRAPWNVSDFTAEEIAQLDAGSWFGPEFAGEPVPTLGDYLDLLEENGQSLLLEIKSPELYPGIEEDIVAELREEGWLRGRPGDRLVVQSFNADSVRTVHELVPRVVTGFLGTPALADVPEYAEFVDQINPRYRDLTAEYVAGIQAVRGAHGRPLEVYSWTINDAATATTVAGLGVDGIITDFPDRVRAGLGD</sequence>
<keyword evidence="1" id="KW-0732">Signal</keyword>
<dbReference type="PANTHER" id="PTHR46211">
    <property type="entry name" value="GLYCEROPHOSPHORYL DIESTER PHOSPHODIESTERASE"/>
    <property type="match status" value="1"/>
</dbReference>
<dbReference type="Proteomes" id="UP001183420">
    <property type="component" value="Unassembled WGS sequence"/>
</dbReference>
<name>A0ABU2LND6_9ACTN</name>
<feature type="domain" description="GP-PDE" evidence="2">
    <location>
        <begin position="71"/>
        <end position="323"/>
    </location>
</feature>
<protein>
    <submittedName>
        <fullName evidence="3">Glycerophosphodiester phosphodiesterase family protein</fullName>
    </submittedName>
</protein>
<evidence type="ECO:0000256" key="1">
    <source>
        <dbReference type="SAM" id="SignalP"/>
    </source>
</evidence>